<protein>
    <submittedName>
        <fullName evidence="2">Uncharacterized protein</fullName>
    </submittedName>
</protein>
<sequence length="37" mass="3991">MYIIIIISCAWRLGMGSHLVAGKSCDTLFLGHQGKGI</sequence>
<dbReference type="AlphaFoldDB" id="A0A0E9UFF5"/>
<reference evidence="2" key="1">
    <citation type="submission" date="2014-11" db="EMBL/GenBank/DDBJ databases">
        <authorList>
            <person name="Amaro Gonzalez C."/>
        </authorList>
    </citation>
    <scope>NUCLEOTIDE SEQUENCE</scope>
</reference>
<keyword evidence="1" id="KW-0732">Signal</keyword>
<proteinExistence type="predicted"/>
<reference evidence="2" key="2">
    <citation type="journal article" date="2015" name="Fish Shellfish Immunol.">
        <title>Early steps in the European eel (Anguilla anguilla)-Vibrio vulnificus interaction in the gills: Role of the RtxA13 toxin.</title>
        <authorList>
            <person name="Callol A."/>
            <person name="Pajuelo D."/>
            <person name="Ebbesson L."/>
            <person name="Teles M."/>
            <person name="MacKenzie S."/>
            <person name="Amaro C."/>
        </authorList>
    </citation>
    <scope>NUCLEOTIDE SEQUENCE</scope>
</reference>
<feature type="signal peptide" evidence="1">
    <location>
        <begin position="1"/>
        <end position="16"/>
    </location>
</feature>
<accession>A0A0E9UFF5</accession>
<organism evidence="2">
    <name type="scientific">Anguilla anguilla</name>
    <name type="common">European freshwater eel</name>
    <name type="synonym">Muraena anguilla</name>
    <dbReference type="NCBI Taxonomy" id="7936"/>
    <lineage>
        <taxon>Eukaryota</taxon>
        <taxon>Metazoa</taxon>
        <taxon>Chordata</taxon>
        <taxon>Craniata</taxon>
        <taxon>Vertebrata</taxon>
        <taxon>Euteleostomi</taxon>
        <taxon>Actinopterygii</taxon>
        <taxon>Neopterygii</taxon>
        <taxon>Teleostei</taxon>
        <taxon>Anguilliformes</taxon>
        <taxon>Anguillidae</taxon>
        <taxon>Anguilla</taxon>
    </lineage>
</organism>
<dbReference type="EMBL" id="GBXM01044879">
    <property type="protein sequence ID" value="JAH63698.1"/>
    <property type="molecule type" value="Transcribed_RNA"/>
</dbReference>
<evidence type="ECO:0000256" key="1">
    <source>
        <dbReference type="SAM" id="SignalP"/>
    </source>
</evidence>
<name>A0A0E9UFF5_ANGAN</name>
<feature type="chain" id="PRO_5002433171" evidence="1">
    <location>
        <begin position="17"/>
        <end position="37"/>
    </location>
</feature>
<evidence type="ECO:0000313" key="2">
    <source>
        <dbReference type="EMBL" id="JAH63698.1"/>
    </source>
</evidence>